<keyword evidence="10" id="KW-1185">Reference proteome</keyword>
<feature type="transmembrane region" description="Helical" evidence="7">
    <location>
        <begin position="88"/>
        <end position="117"/>
    </location>
</feature>
<dbReference type="InterPro" id="IPR020846">
    <property type="entry name" value="MFS_dom"/>
</dbReference>
<dbReference type="Pfam" id="PF07690">
    <property type="entry name" value="MFS_1"/>
    <property type="match status" value="1"/>
</dbReference>
<dbReference type="CDD" id="cd06173">
    <property type="entry name" value="MFS_MefA_like"/>
    <property type="match status" value="1"/>
</dbReference>
<dbReference type="EMBL" id="JAGGLG010000004">
    <property type="protein sequence ID" value="MBP2017337.1"/>
    <property type="molecule type" value="Genomic_DNA"/>
</dbReference>
<evidence type="ECO:0000256" key="4">
    <source>
        <dbReference type="ARBA" id="ARBA00022692"/>
    </source>
</evidence>
<name>A0ABS4JP63_9FIRM</name>
<evidence type="ECO:0000256" key="7">
    <source>
        <dbReference type="SAM" id="Phobius"/>
    </source>
</evidence>
<feature type="transmembrane region" description="Helical" evidence="7">
    <location>
        <begin position="45"/>
        <end position="67"/>
    </location>
</feature>
<keyword evidence="5 7" id="KW-1133">Transmembrane helix</keyword>
<dbReference type="Gene3D" id="1.20.1250.20">
    <property type="entry name" value="MFS general substrate transporter like domains"/>
    <property type="match status" value="1"/>
</dbReference>
<feature type="transmembrane region" description="Helical" evidence="7">
    <location>
        <begin position="354"/>
        <end position="373"/>
    </location>
</feature>
<evidence type="ECO:0000256" key="3">
    <source>
        <dbReference type="ARBA" id="ARBA00022475"/>
    </source>
</evidence>
<keyword evidence="2" id="KW-0813">Transport</keyword>
<accession>A0ABS4JP63</accession>
<feature type="transmembrane region" description="Helical" evidence="7">
    <location>
        <begin position="292"/>
        <end position="314"/>
    </location>
</feature>
<organism evidence="9 10">
    <name type="scientific">Symbiobacterium terraclitae</name>
    <dbReference type="NCBI Taxonomy" id="557451"/>
    <lineage>
        <taxon>Bacteria</taxon>
        <taxon>Bacillati</taxon>
        <taxon>Bacillota</taxon>
        <taxon>Clostridia</taxon>
        <taxon>Eubacteriales</taxon>
        <taxon>Symbiobacteriaceae</taxon>
        <taxon>Symbiobacterium</taxon>
    </lineage>
</organism>
<dbReference type="SUPFAM" id="SSF103473">
    <property type="entry name" value="MFS general substrate transporter"/>
    <property type="match status" value="1"/>
</dbReference>
<proteinExistence type="predicted"/>
<feature type="transmembrane region" description="Helical" evidence="7">
    <location>
        <begin position="264"/>
        <end position="285"/>
    </location>
</feature>
<sequence length="414" mass="42745">MQRYLSLFRNRNFLLHWLAGATSNIGDFFNSLAVVKLLSQDPAHLGLYTSLIMASKMVPALVLGPLAGSVADRLPRKAVMVAADLVRAALVLGLVFAGHPAAVIGLVFAAAVAAAFFQPANSALLPSLVEQEQLVTAGSLNVMTQRLAMLLGNGLGAAVLMLVGPQGIFAINAATYLASALLLSGLRLPVAAPAGAAAQPGGTSPLARLAADLRETAAVVRASPQLRHLLIGLGIANLGDSGTNVLFVTFFTVTLGVATEQLGFVWAAFGGAAMLGSLAIGAVGHRVHWRHLFSFACVYFWFTATGAMLASSLIPSTAFLTLMGLGSGAINVGLQVAVAELVPDHIRGRVFGTWNTVSALIMVSGNLVAGVLADRVGPAVTMMGFALAYLAAGIYGHFNLRPREEAAAAEARAS</sequence>
<dbReference type="PROSITE" id="PS50850">
    <property type="entry name" value="MFS"/>
    <property type="match status" value="1"/>
</dbReference>
<keyword evidence="6 7" id="KW-0472">Membrane</keyword>
<protein>
    <submittedName>
        <fullName evidence="9">MFS family permease</fullName>
    </submittedName>
</protein>
<feature type="domain" description="Major facilitator superfamily (MFS) profile" evidence="8">
    <location>
        <begin position="1"/>
        <end position="404"/>
    </location>
</feature>
<evidence type="ECO:0000313" key="9">
    <source>
        <dbReference type="EMBL" id="MBP2017337.1"/>
    </source>
</evidence>
<keyword evidence="3" id="KW-1003">Cell membrane</keyword>
<feature type="transmembrane region" description="Helical" evidence="7">
    <location>
        <begin position="12"/>
        <end position="33"/>
    </location>
</feature>
<evidence type="ECO:0000256" key="5">
    <source>
        <dbReference type="ARBA" id="ARBA00022989"/>
    </source>
</evidence>
<feature type="transmembrane region" description="Helical" evidence="7">
    <location>
        <begin position="229"/>
        <end position="258"/>
    </location>
</feature>
<evidence type="ECO:0000256" key="6">
    <source>
        <dbReference type="ARBA" id="ARBA00023136"/>
    </source>
</evidence>
<dbReference type="PANTHER" id="PTHR43266">
    <property type="entry name" value="MACROLIDE-EFFLUX PROTEIN"/>
    <property type="match status" value="1"/>
</dbReference>
<evidence type="ECO:0000259" key="8">
    <source>
        <dbReference type="PROSITE" id="PS50850"/>
    </source>
</evidence>
<evidence type="ECO:0000256" key="1">
    <source>
        <dbReference type="ARBA" id="ARBA00004651"/>
    </source>
</evidence>
<dbReference type="Proteomes" id="UP001519289">
    <property type="component" value="Unassembled WGS sequence"/>
</dbReference>
<comment type="caution">
    <text evidence="9">The sequence shown here is derived from an EMBL/GenBank/DDBJ whole genome shotgun (WGS) entry which is preliminary data.</text>
</comment>
<dbReference type="RefSeq" id="WP_209465484.1">
    <property type="nucleotide sequence ID" value="NZ_JAGGLG010000004.1"/>
</dbReference>
<evidence type="ECO:0000313" key="10">
    <source>
        <dbReference type="Proteomes" id="UP001519289"/>
    </source>
</evidence>
<dbReference type="InterPro" id="IPR011701">
    <property type="entry name" value="MFS"/>
</dbReference>
<gene>
    <name evidence="9" type="ORF">J2Z79_000720</name>
</gene>
<dbReference type="InterPro" id="IPR036259">
    <property type="entry name" value="MFS_trans_sf"/>
</dbReference>
<evidence type="ECO:0000256" key="2">
    <source>
        <dbReference type="ARBA" id="ARBA00022448"/>
    </source>
</evidence>
<feature type="transmembrane region" description="Helical" evidence="7">
    <location>
        <begin position="320"/>
        <end position="342"/>
    </location>
</feature>
<reference evidence="9 10" key="1">
    <citation type="submission" date="2021-03" db="EMBL/GenBank/DDBJ databases">
        <title>Genomic Encyclopedia of Type Strains, Phase IV (KMG-IV): sequencing the most valuable type-strain genomes for metagenomic binning, comparative biology and taxonomic classification.</title>
        <authorList>
            <person name="Goeker M."/>
        </authorList>
    </citation>
    <scope>NUCLEOTIDE SEQUENCE [LARGE SCALE GENOMIC DNA]</scope>
    <source>
        <strain evidence="9 10">DSM 27138</strain>
    </source>
</reference>
<keyword evidence="4 7" id="KW-0812">Transmembrane</keyword>
<comment type="subcellular location">
    <subcellularLocation>
        <location evidence="1">Cell membrane</location>
        <topology evidence="1">Multi-pass membrane protein</topology>
    </subcellularLocation>
</comment>
<dbReference type="PANTHER" id="PTHR43266:SF2">
    <property type="entry name" value="MAJOR FACILITATOR SUPERFAMILY (MFS) PROFILE DOMAIN-CONTAINING PROTEIN"/>
    <property type="match status" value="1"/>
</dbReference>
<feature type="transmembrane region" description="Helical" evidence="7">
    <location>
        <begin position="155"/>
        <end position="178"/>
    </location>
</feature>
<feature type="transmembrane region" description="Helical" evidence="7">
    <location>
        <begin position="379"/>
        <end position="398"/>
    </location>
</feature>